<keyword evidence="2" id="KW-1185">Reference proteome</keyword>
<comment type="caution">
    <text evidence="1">The sequence shown here is derived from an EMBL/GenBank/DDBJ whole genome shotgun (WGS) entry which is preliminary data.</text>
</comment>
<sequence length="155" mass="17592">MCRWSLAHRLPLLIDYDEDPYWGKRVGTVQFNKMHALLFLSPPWAHLAAVVRAAVSRFERGDIVIMKFMISGLQMQVDDKAPAAAMLKNYGVTTVLDTPRLVFLDLRYPVDKESRQRVYKGAMTEDAIADFIKGPLEGMPDAPLLKEVSKLKDEL</sequence>
<dbReference type="AlphaFoldDB" id="A0A0M0JC87"/>
<accession>A0A0M0JC87</accession>
<proteinExistence type="predicted"/>
<dbReference type="EMBL" id="JWZX01003114">
    <property type="protein sequence ID" value="KOO24211.1"/>
    <property type="molecule type" value="Genomic_DNA"/>
</dbReference>
<dbReference type="Proteomes" id="UP000037460">
    <property type="component" value="Unassembled WGS sequence"/>
</dbReference>
<evidence type="ECO:0008006" key="3">
    <source>
        <dbReference type="Google" id="ProtNLM"/>
    </source>
</evidence>
<organism evidence="1 2">
    <name type="scientific">Chrysochromulina tobinii</name>
    <dbReference type="NCBI Taxonomy" id="1460289"/>
    <lineage>
        <taxon>Eukaryota</taxon>
        <taxon>Haptista</taxon>
        <taxon>Haptophyta</taxon>
        <taxon>Prymnesiophyceae</taxon>
        <taxon>Prymnesiales</taxon>
        <taxon>Chrysochromulinaceae</taxon>
        <taxon>Chrysochromulina</taxon>
    </lineage>
</organism>
<reference evidence="2" key="1">
    <citation type="journal article" date="2015" name="PLoS Genet.">
        <title>Genome Sequence and Transcriptome Analyses of Chrysochromulina tobin: Metabolic Tools for Enhanced Algal Fitness in the Prominent Order Prymnesiales (Haptophyceae).</title>
        <authorList>
            <person name="Hovde B.T."/>
            <person name="Deodato C.R."/>
            <person name="Hunsperger H.M."/>
            <person name="Ryken S.A."/>
            <person name="Yost W."/>
            <person name="Jha R.K."/>
            <person name="Patterson J."/>
            <person name="Monnat R.J. Jr."/>
            <person name="Barlow S.B."/>
            <person name="Starkenburg S.R."/>
            <person name="Cattolico R.A."/>
        </authorList>
    </citation>
    <scope>NUCLEOTIDE SEQUENCE</scope>
    <source>
        <strain evidence="2">CCMP291</strain>
    </source>
</reference>
<evidence type="ECO:0000313" key="2">
    <source>
        <dbReference type="Proteomes" id="UP000037460"/>
    </source>
</evidence>
<evidence type="ECO:0000313" key="1">
    <source>
        <dbReference type="EMBL" id="KOO24211.1"/>
    </source>
</evidence>
<protein>
    <recommendedName>
        <fullName evidence="3">Thioredoxin domain-containing protein</fullName>
    </recommendedName>
</protein>
<name>A0A0M0JC87_9EUKA</name>
<gene>
    <name evidence="1" type="ORF">Ctob_001549</name>
</gene>